<dbReference type="PANTHER" id="PTHR34983:SF2">
    <property type="entry name" value="ENDO-BETA-1,4-GALACTANASE"/>
    <property type="match status" value="1"/>
</dbReference>
<feature type="chain" id="PRO_5044971304" description="Arabinogalactan endo-beta-1,4-galactanase" evidence="4">
    <location>
        <begin position="22"/>
        <end position="1035"/>
    </location>
</feature>
<dbReference type="Pfam" id="PF07745">
    <property type="entry name" value="Glyco_hydro_53"/>
    <property type="match status" value="2"/>
</dbReference>
<dbReference type="GO" id="GO:0016787">
    <property type="term" value="F:hydrolase activity"/>
    <property type="evidence" value="ECO:0007669"/>
    <property type="project" value="UniProtKB-KW"/>
</dbReference>
<sequence>MRKMKQLLAAGLMMSMIAATSAGTSVFASTPEVVETNESTKTESSKETAQKVMDQYQKIEGIDSEKTILGADFSHYQQNVGWNKVWKDYKGNAVNNLFSYVKTQGINTISVKIAVNPGKDNKYLSLENAEKTLKEAKKAGLRTNAVLLYSDEMTYANTQNLPDGWTSDDAGEKAIAYTQATLKALDDDDALPDIVTVGNEVNYNFLGISGNDGFVQMGKITQEIKKDYKDIKTAVSISMPNDPSDIKWVQNQLNGDWNNISYDYLGVNVYPDENTNTNIEKLRKEFENNQADAGVNKDAQLIVSNVKYPRNDDEAKTSVYTQTKNIYDLLTAMIDDKNKGGIIYDEGEVVDGWNSFFDNGQAAMSLSIFAYAQGKGDDTNVSVDPWIYGGESGLKDQKVTIKKVTGMSENAMRGMDISSYEALKNAGVKYYDNDGNEESLLKVLHDNGVNYIRIRIWNDPFNKDGETYGGGGNDVKTGLKIAKEATKYDMKILLDFHYSDFWTDPSVQLLPKAWKADENDETKMCDNIYQFTKETIQKFKEAGADVGMAQVGNELTNGGFGIYLNRDAGKTYDAVWGDKKKSTKINTYLKAGIKAVRETLPESLVALHLETPNVKKYQDIMNTWKRDKVDYDVLGSSYYPFWSTWAKANTPETLSKVQDLAASYGKLFAVLETGWANSLKDADGTGNTIGESANTSAYSVSPQGQVDELTDLYKTVMSKGNGLGAFYWEGAWIPVRAGQTYWKYNKEQADKYGTGWASAGAKDYFVAQKLYYNGQPAWGGCSWDNITLFDFNGHPLQSLRFYKDSVSKGAEQIVAINICDKNGKQIAVTQYVKVEVGKTKTVTLPKVAGYAPDKDSYKLTIKGTKEGIAQQKVTYKKLPQGVAINYNYRVKVTSKKYKVYSNFSWKKTKVNPYKKTYVAKYKYSHQNGSTYLELYTKAGKFVGYINQKAVKRLGYATQPEQGKAYKYGKRVKITKKNYKLYKNFSWKTSKTKVYKKTYTAKYRYKHENGYKYLSLYTKSGKFVGYINSKAAKIIK</sequence>
<dbReference type="InterPro" id="IPR011683">
    <property type="entry name" value="Glyco_hydro_53"/>
</dbReference>
<comment type="caution">
    <text evidence="5">The sequence shown here is derived from an EMBL/GenBank/DDBJ whole genome shotgun (WGS) entry which is preliminary data.</text>
</comment>
<keyword evidence="6" id="KW-1185">Reference proteome</keyword>
<dbReference type="PANTHER" id="PTHR34983">
    <property type="entry name" value="ARABINOGALACTAN ENDO-BETA-1,4-GALACTANASE A"/>
    <property type="match status" value="1"/>
</dbReference>
<comment type="similarity">
    <text evidence="1 4">Belongs to the glycosyl hydrolase 53 family.</text>
</comment>
<dbReference type="Proteomes" id="UP001482154">
    <property type="component" value="Unassembled WGS sequence"/>
</dbReference>
<evidence type="ECO:0000313" key="5">
    <source>
        <dbReference type="EMBL" id="MEQ2711547.1"/>
    </source>
</evidence>
<dbReference type="SUPFAM" id="SSF51445">
    <property type="entry name" value="(Trans)glycosidases"/>
    <property type="match status" value="2"/>
</dbReference>
<evidence type="ECO:0000256" key="4">
    <source>
        <dbReference type="RuleBase" id="RU361192"/>
    </source>
</evidence>
<keyword evidence="4" id="KW-0732">Signal</keyword>
<dbReference type="RefSeq" id="WP_349111167.1">
    <property type="nucleotide sequence ID" value="NZ_JBBNIN010000015.1"/>
</dbReference>
<dbReference type="EC" id="3.2.1.89" evidence="4"/>
<organism evidence="5 6">
    <name type="scientific">Anaerostipes amylophilus</name>
    <dbReference type="NCBI Taxonomy" id="2981779"/>
    <lineage>
        <taxon>Bacteria</taxon>
        <taxon>Bacillati</taxon>
        <taxon>Bacillota</taxon>
        <taxon>Clostridia</taxon>
        <taxon>Lachnospirales</taxon>
        <taxon>Lachnospiraceae</taxon>
        <taxon>Anaerostipes</taxon>
    </lineage>
</organism>
<reference evidence="5 6" key="1">
    <citation type="submission" date="2024-04" db="EMBL/GenBank/DDBJ databases">
        <title>Human intestinal bacterial collection.</title>
        <authorList>
            <person name="Pauvert C."/>
            <person name="Hitch T.C.A."/>
            <person name="Clavel T."/>
        </authorList>
    </citation>
    <scope>NUCLEOTIDE SEQUENCE [LARGE SCALE GENOMIC DNA]</scope>
    <source>
        <strain evidence="5 6">CLA-AA-H249</strain>
    </source>
</reference>
<comment type="catalytic activity">
    <reaction evidence="4">
        <text>The enzyme specifically hydrolyzes (1-&gt;4)-beta-D-galactosidic linkages in type I arabinogalactans.</text>
        <dbReference type="EC" id="3.2.1.89"/>
    </reaction>
</comment>
<keyword evidence="2 4" id="KW-0378">Hydrolase</keyword>
<evidence type="ECO:0000313" key="6">
    <source>
        <dbReference type="Proteomes" id="UP001482154"/>
    </source>
</evidence>
<name>A0ABV1IWF7_9FIRM</name>
<gene>
    <name evidence="5" type="ORF">AAAU51_10225</name>
</gene>
<accession>A0ABV1IWF7</accession>
<evidence type="ECO:0000256" key="3">
    <source>
        <dbReference type="ARBA" id="ARBA00023295"/>
    </source>
</evidence>
<dbReference type="Gene3D" id="3.20.20.80">
    <property type="entry name" value="Glycosidases"/>
    <property type="match status" value="2"/>
</dbReference>
<evidence type="ECO:0000256" key="2">
    <source>
        <dbReference type="ARBA" id="ARBA00022801"/>
    </source>
</evidence>
<protein>
    <recommendedName>
        <fullName evidence="4">Arabinogalactan endo-beta-1,4-galactanase</fullName>
        <ecNumber evidence="4">3.2.1.89</ecNumber>
    </recommendedName>
</protein>
<dbReference type="EMBL" id="JBBNIN010000015">
    <property type="protein sequence ID" value="MEQ2711547.1"/>
    <property type="molecule type" value="Genomic_DNA"/>
</dbReference>
<feature type="signal peptide" evidence="4">
    <location>
        <begin position="1"/>
        <end position="21"/>
    </location>
</feature>
<dbReference type="InterPro" id="IPR017853">
    <property type="entry name" value="GH"/>
</dbReference>
<proteinExistence type="inferred from homology"/>
<evidence type="ECO:0000256" key="1">
    <source>
        <dbReference type="ARBA" id="ARBA00010687"/>
    </source>
</evidence>
<keyword evidence="3 4" id="KW-0326">Glycosidase</keyword>